<dbReference type="RefSeq" id="WP_120273705.1">
    <property type="nucleotide sequence ID" value="NZ_RAPN01000001.1"/>
</dbReference>
<proteinExistence type="predicted"/>
<dbReference type="AlphaFoldDB" id="A0A419WAK7"/>
<reference evidence="1 2" key="1">
    <citation type="submission" date="2018-09" db="EMBL/GenBank/DDBJ databases">
        <title>Genomic Encyclopedia of Archaeal and Bacterial Type Strains, Phase II (KMG-II): from individual species to whole genera.</title>
        <authorList>
            <person name="Goeker M."/>
        </authorList>
    </citation>
    <scope>NUCLEOTIDE SEQUENCE [LARGE SCALE GENOMIC DNA]</scope>
    <source>
        <strain evidence="1 2">DSM 27148</strain>
    </source>
</reference>
<dbReference type="NCBIfam" id="TIGR02453">
    <property type="entry name" value="TIGR02453 family protein"/>
    <property type="match status" value="1"/>
</dbReference>
<dbReference type="InterPro" id="IPR012808">
    <property type="entry name" value="CHP02453"/>
</dbReference>
<dbReference type="InterPro" id="IPR015996">
    <property type="entry name" value="UCP028451"/>
</dbReference>
<dbReference type="EMBL" id="RAPN01000001">
    <property type="protein sequence ID" value="RKD92505.1"/>
    <property type="molecule type" value="Genomic_DNA"/>
</dbReference>
<protein>
    <submittedName>
        <fullName evidence="1">Uncharacterized protein (TIGR02453 family)</fullName>
    </submittedName>
</protein>
<dbReference type="PANTHER" id="PTHR36452">
    <property type="entry name" value="CHROMOSOME 12, WHOLE GENOME SHOTGUN SEQUENCE"/>
    <property type="match status" value="1"/>
</dbReference>
<name>A0A419WAK7_9BACT</name>
<evidence type="ECO:0000313" key="1">
    <source>
        <dbReference type="EMBL" id="RKD92505.1"/>
    </source>
</evidence>
<organism evidence="1 2">
    <name type="scientific">Mangrovibacterium diazotrophicum</name>
    <dbReference type="NCBI Taxonomy" id="1261403"/>
    <lineage>
        <taxon>Bacteria</taxon>
        <taxon>Pseudomonadati</taxon>
        <taxon>Bacteroidota</taxon>
        <taxon>Bacteroidia</taxon>
        <taxon>Marinilabiliales</taxon>
        <taxon>Prolixibacteraceae</taxon>
        <taxon>Mangrovibacterium</taxon>
    </lineage>
</organism>
<keyword evidence="2" id="KW-1185">Reference proteome</keyword>
<evidence type="ECO:0000313" key="2">
    <source>
        <dbReference type="Proteomes" id="UP000283387"/>
    </source>
</evidence>
<dbReference type="Proteomes" id="UP000283387">
    <property type="component" value="Unassembled WGS sequence"/>
</dbReference>
<comment type="caution">
    <text evidence="1">The sequence shown here is derived from an EMBL/GenBank/DDBJ whole genome shotgun (WGS) entry which is preliminary data.</text>
</comment>
<dbReference type="OrthoDB" id="9794241at2"/>
<accession>A0A419WAK7</accession>
<gene>
    <name evidence="1" type="ORF">BC643_2878</name>
</gene>
<sequence>MQTLLQFLNELKENNNKEWFNENRKAYDASKEQMLFFTEIMIQELRKMDSEIPALSAKDCLFRIFRDVRFSNDKSPYKTNMGSFIAPGGRKSDLAGYYVHFEPGASFIGGGVWCPAADVLRAIRMEIYEHPDGFKEVLYDGDFKEYFTEIMGEKLKTAPKGFDKEFEDIDLLRYKSYAFGYSLTDEQVLSADLVELAVSVFRQLSHMNRFLNDAIEKRR</sequence>
<dbReference type="PANTHER" id="PTHR36452:SF1">
    <property type="entry name" value="DUF2461 DOMAIN-CONTAINING PROTEIN"/>
    <property type="match status" value="1"/>
</dbReference>
<dbReference type="PIRSF" id="PIRSF028451">
    <property type="entry name" value="UCP028451"/>
    <property type="match status" value="1"/>
</dbReference>
<dbReference type="Pfam" id="PF09365">
    <property type="entry name" value="DUF2461"/>
    <property type="match status" value="1"/>
</dbReference>